<reference evidence="1" key="1">
    <citation type="submission" date="2022-10" db="EMBL/GenBank/DDBJ databases">
        <title>The WGS of Solirubrobacter ginsenosidimutans DSM 21036.</title>
        <authorList>
            <person name="Jiang Z."/>
        </authorList>
    </citation>
    <scope>NUCLEOTIDE SEQUENCE</scope>
    <source>
        <strain evidence="1">DSM 21036</strain>
    </source>
</reference>
<dbReference type="InterPro" id="IPR014710">
    <property type="entry name" value="RmlC-like_jellyroll"/>
</dbReference>
<dbReference type="Proteomes" id="UP001149140">
    <property type="component" value="Unassembled WGS sequence"/>
</dbReference>
<protein>
    <recommendedName>
        <fullName evidence="3">Cupin domain-containing protein</fullName>
    </recommendedName>
</protein>
<keyword evidence="2" id="KW-1185">Reference proteome</keyword>
<sequence length="133" mass="13845">MHVSKADVPPTLPGFAARAVGDLPTLWEGFAKLVGVGLDITAFGVNIMDLPPDYATTPHDESETGQQELYVALRGAGAVVIDGERHRLDGEHLVAVDAGTGRVLSSGPEGLRVLCIGGVPGGVYERPAWTSDA</sequence>
<dbReference type="InterPro" id="IPR011051">
    <property type="entry name" value="RmlC_Cupin_sf"/>
</dbReference>
<name>A0A9X3MUS4_9ACTN</name>
<proteinExistence type="predicted"/>
<dbReference type="RefSeq" id="WP_270040889.1">
    <property type="nucleotide sequence ID" value="NZ_JAPDOD010000013.1"/>
</dbReference>
<dbReference type="Gene3D" id="2.60.120.10">
    <property type="entry name" value="Jelly Rolls"/>
    <property type="match status" value="1"/>
</dbReference>
<evidence type="ECO:0000313" key="1">
    <source>
        <dbReference type="EMBL" id="MDA0161673.1"/>
    </source>
</evidence>
<comment type="caution">
    <text evidence="1">The sequence shown here is derived from an EMBL/GenBank/DDBJ whole genome shotgun (WGS) entry which is preliminary data.</text>
</comment>
<gene>
    <name evidence="1" type="ORF">OM076_15450</name>
</gene>
<evidence type="ECO:0000313" key="2">
    <source>
        <dbReference type="Proteomes" id="UP001149140"/>
    </source>
</evidence>
<organism evidence="1 2">
    <name type="scientific">Solirubrobacter ginsenosidimutans</name>
    <dbReference type="NCBI Taxonomy" id="490573"/>
    <lineage>
        <taxon>Bacteria</taxon>
        <taxon>Bacillati</taxon>
        <taxon>Actinomycetota</taxon>
        <taxon>Thermoleophilia</taxon>
        <taxon>Solirubrobacterales</taxon>
        <taxon>Solirubrobacteraceae</taxon>
        <taxon>Solirubrobacter</taxon>
    </lineage>
</organism>
<dbReference type="SUPFAM" id="SSF51182">
    <property type="entry name" value="RmlC-like cupins"/>
    <property type="match status" value="1"/>
</dbReference>
<dbReference type="EMBL" id="JAPDOD010000013">
    <property type="protein sequence ID" value="MDA0161673.1"/>
    <property type="molecule type" value="Genomic_DNA"/>
</dbReference>
<evidence type="ECO:0008006" key="3">
    <source>
        <dbReference type="Google" id="ProtNLM"/>
    </source>
</evidence>
<dbReference type="AlphaFoldDB" id="A0A9X3MUS4"/>
<accession>A0A9X3MUS4</accession>